<dbReference type="Proteomes" id="UP000224974">
    <property type="component" value="Unassembled WGS sequence"/>
</dbReference>
<dbReference type="Gene3D" id="3.10.100.10">
    <property type="entry name" value="Mannose-Binding Protein A, subunit A"/>
    <property type="match status" value="1"/>
</dbReference>
<keyword evidence="3" id="KW-1185">Reference proteome</keyword>
<dbReference type="InterPro" id="IPR048658">
    <property type="entry name" value="Invasin_D4"/>
</dbReference>
<dbReference type="PANTHER" id="PTHR39576">
    <property type="entry name" value="ATTACHING AND EFFACING PROTEIN HOMOLOG-RELATED-RELATED"/>
    <property type="match status" value="1"/>
</dbReference>
<gene>
    <name evidence="2" type="ORF">CRN84_12250</name>
</gene>
<dbReference type="STRING" id="1111728.GCA_000427805_04044"/>
<dbReference type="InterPro" id="IPR051715">
    <property type="entry name" value="Intimin-Invasin_domain"/>
</dbReference>
<dbReference type="RefSeq" id="WP_029095902.1">
    <property type="nucleotide sequence ID" value="NZ_PDDX01000001.1"/>
</dbReference>
<comment type="caution">
    <text evidence="2">The sequence shown here is derived from an EMBL/GenBank/DDBJ whole genome shotgun (WGS) entry which is preliminary data.</text>
</comment>
<dbReference type="InterPro" id="IPR016187">
    <property type="entry name" value="CTDL_fold"/>
</dbReference>
<dbReference type="Pfam" id="PF21764">
    <property type="entry name" value="Invasin_D4"/>
    <property type="match status" value="1"/>
</dbReference>
<organism evidence="2 3">
    <name type="scientific">Budvicia aquatica</name>
    <dbReference type="NCBI Taxonomy" id="82979"/>
    <lineage>
        <taxon>Bacteria</taxon>
        <taxon>Pseudomonadati</taxon>
        <taxon>Pseudomonadota</taxon>
        <taxon>Gammaproteobacteria</taxon>
        <taxon>Enterobacterales</taxon>
        <taxon>Budviciaceae</taxon>
        <taxon>Budvicia</taxon>
    </lineage>
</organism>
<dbReference type="GO" id="GO:0009279">
    <property type="term" value="C:cell outer membrane"/>
    <property type="evidence" value="ECO:0007669"/>
    <property type="project" value="TreeGrafter"/>
</dbReference>
<name>A0A2C6DLG9_9GAMM</name>
<evidence type="ECO:0000259" key="1">
    <source>
        <dbReference type="Pfam" id="PF21764"/>
    </source>
</evidence>
<evidence type="ECO:0000313" key="3">
    <source>
        <dbReference type="Proteomes" id="UP000224974"/>
    </source>
</evidence>
<dbReference type="Gene3D" id="2.60.40.1080">
    <property type="match status" value="1"/>
</dbReference>
<dbReference type="SUPFAM" id="SSF56436">
    <property type="entry name" value="C-type lectin-like"/>
    <property type="match status" value="1"/>
</dbReference>
<feature type="domain" description="Invasin" evidence="1">
    <location>
        <begin position="178"/>
        <end position="250"/>
    </location>
</feature>
<evidence type="ECO:0000313" key="2">
    <source>
        <dbReference type="EMBL" id="PHI30057.1"/>
    </source>
</evidence>
<sequence>MNQTATEKTGTAGVNGSMASHPVMRLTPLACALSTLLMVAYSTGVMAEVSQQPQVRMTLTDEPLAASAMSSSVVQASVQTQAASLPTPADVVVVPEPPASIAVTPVSTQTPISIPEPLVSDVSVTPVAPVVASAPPVAQSPAPTVSPTPVVTVTVPVTAVTPVADVAERAMPASTAAVLVTGKVFPANGRFPQTGFVGAKFQVLMNGRDPQDNAQYQWHSNQSWVSVDNAGTVLFTAMPTPQTLTVTLTATPTAGGTPLTVSFTPNRWFINAKAERMTAPAATAWCLSQGNGFTLPEATVMTATTVGSPSLREPNGKLWNEWGPMALHRSGWQLDNYWGAKTQGDTQQMVGLVGGSFYWVPKTSQYLVACVRSL</sequence>
<dbReference type="SUPFAM" id="SSF49373">
    <property type="entry name" value="Invasin/intimin cell-adhesion fragments"/>
    <property type="match status" value="1"/>
</dbReference>
<dbReference type="EMBL" id="PDDX01000001">
    <property type="protein sequence ID" value="PHI30057.1"/>
    <property type="molecule type" value="Genomic_DNA"/>
</dbReference>
<proteinExistence type="predicted"/>
<accession>A0A2C6DLG9</accession>
<dbReference type="PANTHER" id="PTHR39576:SF2">
    <property type="entry name" value="ATTACHING AND EFFACING PROTEIN HOMOLOG-RELATED"/>
    <property type="match status" value="1"/>
</dbReference>
<dbReference type="AlphaFoldDB" id="A0A2C6DLG9"/>
<protein>
    <recommendedName>
        <fullName evidence="1">Invasin domain-containing protein</fullName>
    </recommendedName>
</protein>
<dbReference type="InterPro" id="IPR008964">
    <property type="entry name" value="Invasin/intimin_cell_adhesion"/>
</dbReference>
<reference evidence="3" key="1">
    <citation type="submission" date="2017-09" db="EMBL/GenBank/DDBJ databases">
        <title>FDA dAtabase for Regulatory Grade micrObial Sequences (FDA-ARGOS): Supporting development and validation of Infectious Disease Dx tests.</title>
        <authorList>
            <person name="Minogue T."/>
            <person name="Wolcott M."/>
            <person name="Wasieloski L."/>
            <person name="Aguilar W."/>
            <person name="Moore D."/>
            <person name="Tallon L."/>
            <person name="Sadzewicz L."/>
            <person name="Ott S."/>
            <person name="Zhao X."/>
            <person name="Nagaraj S."/>
            <person name="Vavikolanu K."/>
            <person name="Aluvathingal J."/>
            <person name="Nadendla S."/>
            <person name="Sichtig H."/>
        </authorList>
    </citation>
    <scope>NUCLEOTIDE SEQUENCE [LARGE SCALE GENOMIC DNA]</scope>
    <source>
        <strain evidence="3">FDAARGOS_387</strain>
    </source>
</reference>
<dbReference type="InterPro" id="IPR016186">
    <property type="entry name" value="C-type_lectin-like/link_sf"/>
</dbReference>